<sequence>MVPWDGKERDMSLEEIREQNKQLVAETALEVFTRQGAANTTVADISRACGLTERSIYRYYKTKVDLIQAAVYLYYDKMTREADRRSREMCRPGMTGLEQIHQMLRFYSHMYLDYPEQIRFCADAEVILSRAGRERDDVNWPPEQFERSSSPLVRAIGQGLADGSVSPKVDVKSLYYNAYDSILGVMQKMSWSRHELSREEAEQRMDQLCDIFTAAFRGDFLM</sequence>
<dbReference type="PANTHER" id="PTHR30055:SF234">
    <property type="entry name" value="HTH-TYPE TRANSCRIPTIONAL REGULATOR BETI"/>
    <property type="match status" value="1"/>
</dbReference>
<dbReference type="eggNOG" id="COG1309">
    <property type="taxonomic scope" value="Bacteria"/>
</dbReference>
<dbReference type="EMBL" id="AAXG02000055">
    <property type="protein sequence ID" value="EDM97421.1"/>
    <property type="molecule type" value="Genomic_DNA"/>
</dbReference>
<evidence type="ECO:0000256" key="1">
    <source>
        <dbReference type="ARBA" id="ARBA00023015"/>
    </source>
</evidence>
<reference evidence="6 7" key="2">
    <citation type="submission" date="2007-06" db="EMBL/GenBank/DDBJ databases">
        <title>Draft genome sequence of Pseudoflavonifractor capillosus ATCC 29799.</title>
        <authorList>
            <person name="Sudarsanam P."/>
            <person name="Ley R."/>
            <person name="Guruge J."/>
            <person name="Turnbaugh P.J."/>
            <person name="Mahowald M."/>
            <person name="Liep D."/>
            <person name="Gordon J."/>
        </authorList>
    </citation>
    <scope>NUCLEOTIDE SEQUENCE [LARGE SCALE GENOMIC DNA]</scope>
    <source>
        <strain evidence="6 7">ATCC 29799</strain>
    </source>
</reference>
<evidence type="ECO:0000256" key="3">
    <source>
        <dbReference type="ARBA" id="ARBA00023163"/>
    </source>
</evidence>
<reference evidence="6 7" key="1">
    <citation type="submission" date="2007-04" db="EMBL/GenBank/DDBJ databases">
        <authorList>
            <person name="Fulton L."/>
            <person name="Clifton S."/>
            <person name="Fulton B."/>
            <person name="Xu J."/>
            <person name="Minx P."/>
            <person name="Pepin K.H."/>
            <person name="Johnson M."/>
            <person name="Thiruvilangam P."/>
            <person name="Bhonagiri V."/>
            <person name="Nash W.E."/>
            <person name="Mardis E.R."/>
            <person name="Wilson R.K."/>
        </authorList>
    </citation>
    <scope>NUCLEOTIDE SEQUENCE [LARGE SCALE GENOMIC DNA]</scope>
    <source>
        <strain evidence="6 7">ATCC 29799</strain>
    </source>
</reference>
<evidence type="ECO:0000313" key="6">
    <source>
        <dbReference type="EMBL" id="EDM97421.1"/>
    </source>
</evidence>
<dbReference type="GO" id="GO:0003700">
    <property type="term" value="F:DNA-binding transcription factor activity"/>
    <property type="evidence" value="ECO:0007669"/>
    <property type="project" value="TreeGrafter"/>
</dbReference>
<protein>
    <submittedName>
        <fullName evidence="6">Transcriptional regulator, TetR family</fullName>
    </submittedName>
</protein>
<dbReference type="Proteomes" id="UP000003639">
    <property type="component" value="Unassembled WGS sequence"/>
</dbReference>
<dbReference type="GO" id="GO:0000976">
    <property type="term" value="F:transcription cis-regulatory region binding"/>
    <property type="evidence" value="ECO:0007669"/>
    <property type="project" value="TreeGrafter"/>
</dbReference>
<evidence type="ECO:0000256" key="2">
    <source>
        <dbReference type="ARBA" id="ARBA00023125"/>
    </source>
</evidence>
<keyword evidence="1" id="KW-0805">Transcription regulation</keyword>
<dbReference type="AlphaFoldDB" id="A6P2M1"/>
<comment type="caution">
    <text evidence="6">The sequence shown here is derived from an EMBL/GenBank/DDBJ whole genome shotgun (WGS) entry which is preliminary data.</text>
</comment>
<dbReference type="Pfam" id="PF00440">
    <property type="entry name" value="TetR_N"/>
    <property type="match status" value="1"/>
</dbReference>
<name>A6P2M1_9FIRM</name>
<gene>
    <name evidence="6" type="ORF">BACCAP_04753</name>
</gene>
<keyword evidence="3" id="KW-0804">Transcription</keyword>
<dbReference type="InterPro" id="IPR036271">
    <property type="entry name" value="Tet_transcr_reg_TetR-rel_C_sf"/>
</dbReference>
<feature type="DNA-binding region" description="H-T-H motif" evidence="4">
    <location>
        <begin position="41"/>
        <end position="60"/>
    </location>
</feature>
<dbReference type="STRING" id="411467.BACCAP_04753"/>
<keyword evidence="7" id="KW-1185">Reference proteome</keyword>
<dbReference type="InterPro" id="IPR050109">
    <property type="entry name" value="HTH-type_TetR-like_transc_reg"/>
</dbReference>
<evidence type="ECO:0000259" key="5">
    <source>
        <dbReference type="PROSITE" id="PS50977"/>
    </source>
</evidence>
<dbReference type="PROSITE" id="PS50977">
    <property type="entry name" value="HTH_TETR_2"/>
    <property type="match status" value="1"/>
</dbReference>
<feature type="domain" description="HTH tetR-type" evidence="5">
    <location>
        <begin position="18"/>
        <end position="78"/>
    </location>
</feature>
<dbReference type="InterPro" id="IPR001647">
    <property type="entry name" value="HTH_TetR"/>
</dbReference>
<dbReference type="SUPFAM" id="SSF48498">
    <property type="entry name" value="Tetracyclin repressor-like, C-terminal domain"/>
    <property type="match status" value="1"/>
</dbReference>
<keyword evidence="2 4" id="KW-0238">DNA-binding</keyword>
<dbReference type="PRINTS" id="PR00455">
    <property type="entry name" value="HTHTETR"/>
</dbReference>
<evidence type="ECO:0000313" key="7">
    <source>
        <dbReference type="Proteomes" id="UP000003639"/>
    </source>
</evidence>
<dbReference type="InterPro" id="IPR009057">
    <property type="entry name" value="Homeodomain-like_sf"/>
</dbReference>
<dbReference type="SUPFAM" id="SSF46689">
    <property type="entry name" value="Homeodomain-like"/>
    <property type="match status" value="1"/>
</dbReference>
<evidence type="ECO:0000256" key="4">
    <source>
        <dbReference type="PROSITE-ProRule" id="PRU00335"/>
    </source>
</evidence>
<accession>A6P2M1</accession>
<dbReference type="Gene3D" id="1.10.357.10">
    <property type="entry name" value="Tetracycline Repressor, domain 2"/>
    <property type="match status" value="1"/>
</dbReference>
<organism evidence="6 7">
    <name type="scientific">Pseudoflavonifractor capillosus ATCC 29799</name>
    <dbReference type="NCBI Taxonomy" id="411467"/>
    <lineage>
        <taxon>Bacteria</taxon>
        <taxon>Bacillati</taxon>
        <taxon>Bacillota</taxon>
        <taxon>Clostridia</taxon>
        <taxon>Eubacteriales</taxon>
        <taxon>Oscillospiraceae</taxon>
        <taxon>Pseudoflavonifractor</taxon>
    </lineage>
</organism>
<proteinExistence type="predicted"/>
<dbReference type="PANTHER" id="PTHR30055">
    <property type="entry name" value="HTH-TYPE TRANSCRIPTIONAL REGULATOR RUTR"/>
    <property type="match status" value="1"/>
</dbReference>